<comment type="subcellular location">
    <subcellularLocation>
        <location evidence="1">Membrane</location>
        <topology evidence="1">Multi-pass membrane protein</topology>
    </subcellularLocation>
</comment>
<gene>
    <name evidence="6" type="ORF">MR241_03185</name>
</gene>
<feature type="transmembrane region" description="Helical" evidence="5">
    <location>
        <begin position="365"/>
        <end position="386"/>
    </location>
</feature>
<evidence type="ECO:0000313" key="7">
    <source>
        <dbReference type="Proteomes" id="UP001139365"/>
    </source>
</evidence>
<feature type="transmembrane region" description="Helical" evidence="5">
    <location>
        <begin position="151"/>
        <end position="175"/>
    </location>
</feature>
<dbReference type="EMBL" id="JALEMU010000051">
    <property type="protein sequence ID" value="MCI5755282.1"/>
    <property type="molecule type" value="Genomic_DNA"/>
</dbReference>
<evidence type="ECO:0000256" key="2">
    <source>
        <dbReference type="ARBA" id="ARBA00022692"/>
    </source>
</evidence>
<proteinExistence type="predicted"/>
<keyword evidence="3 5" id="KW-1133">Transmembrane helix</keyword>
<dbReference type="PANTHER" id="PTHR43424:SF1">
    <property type="entry name" value="LOCUS PUTATIVE PROTEIN 1-RELATED"/>
    <property type="match status" value="1"/>
</dbReference>
<dbReference type="PANTHER" id="PTHR43424">
    <property type="entry name" value="LOCUS PUTATIVE PROTEIN 1-RELATED"/>
    <property type="match status" value="1"/>
</dbReference>
<evidence type="ECO:0000256" key="4">
    <source>
        <dbReference type="ARBA" id="ARBA00023136"/>
    </source>
</evidence>
<dbReference type="AlphaFoldDB" id="A0AAE3JZT8"/>
<organism evidence="6 7">
    <name type="scientific">Candidatus Colimorpha enterica</name>
    <dbReference type="NCBI Taxonomy" id="3083063"/>
    <lineage>
        <taxon>Bacteria</taxon>
        <taxon>Pseudomonadati</taxon>
        <taxon>Bacteroidota</taxon>
        <taxon>Bacteroidia</taxon>
        <taxon>Bacteroidales</taxon>
        <taxon>Candidatus Colimorpha</taxon>
    </lineage>
</organism>
<dbReference type="GO" id="GO:0016020">
    <property type="term" value="C:membrane"/>
    <property type="evidence" value="ECO:0007669"/>
    <property type="project" value="UniProtKB-SubCell"/>
</dbReference>
<evidence type="ECO:0000313" key="6">
    <source>
        <dbReference type="EMBL" id="MCI5755282.1"/>
    </source>
</evidence>
<feature type="transmembrane region" description="Helical" evidence="5">
    <location>
        <begin position="64"/>
        <end position="87"/>
    </location>
</feature>
<dbReference type="CDD" id="cd13128">
    <property type="entry name" value="MATE_Wzx_like"/>
    <property type="match status" value="1"/>
</dbReference>
<dbReference type="Pfam" id="PF01943">
    <property type="entry name" value="Polysacc_synt"/>
    <property type="match status" value="1"/>
</dbReference>
<feature type="transmembrane region" description="Helical" evidence="5">
    <location>
        <begin position="225"/>
        <end position="248"/>
    </location>
</feature>
<name>A0AAE3JZT8_9BACT</name>
<comment type="caution">
    <text evidence="6">The sequence shown here is derived from an EMBL/GenBank/DDBJ whole genome shotgun (WGS) entry which is preliminary data.</text>
</comment>
<accession>A0AAE3JZT8</accession>
<dbReference type="InterPro" id="IPR052556">
    <property type="entry name" value="PolySynth_Transporter"/>
</dbReference>
<evidence type="ECO:0000256" key="3">
    <source>
        <dbReference type="ARBA" id="ARBA00022989"/>
    </source>
</evidence>
<feature type="transmembrane region" description="Helical" evidence="5">
    <location>
        <begin position="336"/>
        <end position="359"/>
    </location>
</feature>
<evidence type="ECO:0000256" key="1">
    <source>
        <dbReference type="ARBA" id="ARBA00004141"/>
    </source>
</evidence>
<feature type="transmembrane region" description="Helical" evidence="5">
    <location>
        <begin position="24"/>
        <end position="43"/>
    </location>
</feature>
<sequence length="421" mass="46574">MQAVLGLVVTMLSARFLGPSGYGLITYTASVVAFAAPLMYLGFTSVLVQELIAHPEKEGETLGTAIFSGLISGVLCIGGACAFVAAANRTREALIVCALYSTILLFQGMEMIIYWFQARLLSKYTSLISLAAYVTVSAYRIYLLASQKSIYWFAVSNSLDYLLIAVMSLVFYRKLGGRRLTFSREAFSRMFAKSRYYIISDLMVTVFAQTDRIMINLMIGDAETGFYSAAMSCAMMTGFVFTAVIDSFRPLIFGNRLEDGTAFRTNMRRLYSVVIWLSLLQSVFITVFSGLIVRILYGAAYAPAAGTLRIVVWYTTFSYLGSVRNIWLLAEKKQKYLLPINAAGALANIVLNSLLIPVLGINGAALASLVTQFFTNVVTGFMIPAIRENNRLMIESLSPGIFFGVCGKTFEVVLKKRRQRY</sequence>
<keyword evidence="4 5" id="KW-0472">Membrane</keyword>
<feature type="transmembrane region" description="Helical" evidence="5">
    <location>
        <begin position="269"/>
        <end position="289"/>
    </location>
</feature>
<dbReference type="InterPro" id="IPR002797">
    <property type="entry name" value="Polysacc_synth"/>
</dbReference>
<feature type="transmembrane region" description="Helical" evidence="5">
    <location>
        <begin position="93"/>
        <end position="115"/>
    </location>
</feature>
<reference evidence="6 7" key="1">
    <citation type="submission" date="2022-03" db="EMBL/GenBank/DDBJ databases">
        <title>Metagenome-assembled genomes from swine fecal metagenomes.</title>
        <authorList>
            <person name="Holman D.B."/>
            <person name="Kommadath A."/>
        </authorList>
    </citation>
    <scope>NUCLEOTIDE SEQUENCE [LARGE SCALE GENOMIC DNA]</scope>
    <source>
        <strain evidence="6">SUG147</strain>
    </source>
</reference>
<feature type="transmembrane region" description="Helical" evidence="5">
    <location>
        <begin position="127"/>
        <end position="145"/>
    </location>
</feature>
<dbReference type="Proteomes" id="UP001139365">
    <property type="component" value="Unassembled WGS sequence"/>
</dbReference>
<evidence type="ECO:0000256" key="5">
    <source>
        <dbReference type="SAM" id="Phobius"/>
    </source>
</evidence>
<keyword evidence="2 5" id="KW-0812">Transmembrane</keyword>
<protein>
    <submittedName>
        <fullName evidence="6">Flippase</fullName>
    </submittedName>
</protein>